<keyword evidence="2" id="KW-1185">Reference proteome</keyword>
<name>R9I6E8_9BACT</name>
<accession>R9I6E8</accession>
<organism evidence="1 2">
    <name type="scientific">Phocaeicola sartorii</name>
    <dbReference type="NCBI Taxonomy" id="671267"/>
    <lineage>
        <taxon>Bacteria</taxon>
        <taxon>Pseudomonadati</taxon>
        <taxon>Bacteroidota</taxon>
        <taxon>Bacteroidia</taxon>
        <taxon>Bacteroidales</taxon>
        <taxon>Bacteroidaceae</taxon>
        <taxon>Phocaeicola</taxon>
    </lineage>
</organism>
<dbReference type="AlphaFoldDB" id="R9I6E8"/>
<proteinExistence type="predicted"/>
<dbReference type="EMBL" id="ASSP01000016">
    <property type="protein sequence ID" value="EOS11858.1"/>
    <property type="molecule type" value="Genomic_DNA"/>
</dbReference>
<evidence type="ECO:0000313" key="1">
    <source>
        <dbReference type="EMBL" id="EOS11858.1"/>
    </source>
</evidence>
<dbReference type="HOGENOM" id="CLU_3363215_0_0_10"/>
<reference evidence="1 2" key="1">
    <citation type="submission" date="2013-04" db="EMBL/GenBank/DDBJ databases">
        <title>The Genome Sequence of Bacteroides massiliensis dnLKV3.</title>
        <authorList>
            <consortium name="The Broad Institute Genomics Platform"/>
            <consortium name="The Broad Institute Genome Sequencing Center for Infectious Disease"/>
            <person name="Earl A."/>
            <person name="Xavier R."/>
            <person name="Kuhn K."/>
            <person name="Stappenbeck T."/>
            <person name="Walker B."/>
            <person name="Young S."/>
            <person name="Zeng Q."/>
            <person name="Gargeya S."/>
            <person name="Fitzgerald M."/>
            <person name="Haas B."/>
            <person name="Abouelleil A."/>
            <person name="Allen A.W."/>
            <person name="Alvarado L."/>
            <person name="Arachchi H.M."/>
            <person name="Berlin A.M."/>
            <person name="Chapman S.B."/>
            <person name="Gainer-Dewar J."/>
            <person name="Goldberg J."/>
            <person name="Griggs A."/>
            <person name="Gujja S."/>
            <person name="Hansen M."/>
            <person name="Howarth C."/>
            <person name="Imamovic A."/>
            <person name="Ireland A."/>
            <person name="Larimer J."/>
            <person name="McCowan C."/>
            <person name="Murphy C."/>
            <person name="Pearson M."/>
            <person name="Poon T.W."/>
            <person name="Priest M."/>
            <person name="Roberts A."/>
            <person name="Saif S."/>
            <person name="Shea T."/>
            <person name="Sisk P."/>
            <person name="Sykes S."/>
            <person name="Wortman J."/>
            <person name="Nusbaum C."/>
            <person name="Birren B."/>
        </authorList>
    </citation>
    <scope>NUCLEOTIDE SEQUENCE [LARGE SCALE GENOMIC DNA]</scope>
    <source>
        <strain evidence="2">dnLKV3</strain>
    </source>
</reference>
<comment type="caution">
    <text evidence="1">The sequence shown here is derived from an EMBL/GenBank/DDBJ whole genome shotgun (WGS) entry which is preliminary data.</text>
</comment>
<evidence type="ECO:0000313" key="2">
    <source>
        <dbReference type="Proteomes" id="UP000014200"/>
    </source>
</evidence>
<dbReference type="Proteomes" id="UP000014200">
    <property type="component" value="Unassembled WGS sequence"/>
</dbReference>
<gene>
    <name evidence="1" type="ORF">C802_02433</name>
</gene>
<sequence length="35" mass="3986">MKHKGIMPEDIEVAYNKDGKAILKLKRLSSKLCQV</sequence>
<protein>
    <submittedName>
        <fullName evidence="1">Uncharacterized protein</fullName>
    </submittedName>
</protein>